<gene>
    <name evidence="1" type="ordered locus">Oweho_0221</name>
</gene>
<proteinExistence type="predicted"/>
<evidence type="ECO:0000313" key="1">
    <source>
        <dbReference type="EMBL" id="AEV31243.1"/>
    </source>
</evidence>
<name>G8R7D2_OWEHD</name>
<dbReference type="AlphaFoldDB" id="G8R7D2"/>
<dbReference type="OrthoDB" id="9801625at2"/>
<dbReference type="eggNOG" id="COG2030">
    <property type="taxonomic scope" value="Bacteria"/>
</dbReference>
<dbReference type="InterPro" id="IPR034660">
    <property type="entry name" value="DinB/YfiT-like"/>
</dbReference>
<organism evidence="1 2">
    <name type="scientific">Owenweeksia hongkongensis (strain DSM 17368 / CIP 108786 / JCM 12287 / NRRL B-23963 / UST20020801)</name>
    <dbReference type="NCBI Taxonomy" id="926562"/>
    <lineage>
        <taxon>Bacteria</taxon>
        <taxon>Pseudomonadati</taxon>
        <taxon>Bacteroidota</taxon>
        <taxon>Flavobacteriia</taxon>
        <taxon>Flavobacteriales</taxon>
        <taxon>Owenweeksiaceae</taxon>
        <taxon>Owenweeksia</taxon>
    </lineage>
</organism>
<evidence type="ECO:0008006" key="3">
    <source>
        <dbReference type="Google" id="ProtNLM"/>
    </source>
</evidence>
<evidence type="ECO:0000313" key="2">
    <source>
        <dbReference type="Proteomes" id="UP000005631"/>
    </source>
</evidence>
<protein>
    <recommendedName>
        <fullName evidence="3">DUF1569 domain-containing protein</fullName>
    </recommendedName>
</protein>
<dbReference type="STRING" id="926562.Oweho_0221"/>
<dbReference type="InterPro" id="IPR011463">
    <property type="entry name" value="DUF1569"/>
</dbReference>
<keyword evidence="2" id="KW-1185">Reference proteome</keyword>
<dbReference type="RefSeq" id="WP_014200604.1">
    <property type="nucleotide sequence ID" value="NC_016599.1"/>
</dbReference>
<dbReference type="KEGG" id="oho:Oweho_0221"/>
<sequence length="150" mass="17482">MGYNKYFKDEVAPVLAKLSADAKPEWGSMNAEEMVEHLIAGITISMEDAPRKITTPEDKLPVFKKFLMSDRPFGKDLPRPKEFDDYPTKNGDINGKKVELLKRIEEMLQYFEKHPYHSAIHSSFGRLNVAEWKHLHKKHFTHHFLQFGLL</sequence>
<dbReference type="HOGENOM" id="CLU_142853_0_0_10"/>
<reference evidence="1 2" key="1">
    <citation type="journal article" date="2012" name="Stand. Genomic Sci.">
        <title>Genome sequence of the orange-pigmented seawater bacterium Owenweeksia hongkongensis type strain (UST20020801(T)).</title>
        <authorList>
            <person name="Riedel T."/>
            <person name="Held B."/>
            <person name="Nolan M."/>
            <person name="Lucas S."/>
            <person name="Lapidus A."/>
            <person name="Tice H."/>
            <person name="Del Rio T.G."/>
            <person name="Cheng J.F."/>
            <person name="Han C."/>
            <person name="Tapia R."/>
            <person name="Goodwin L.A."/>
            <person name="Pitluck S."/>
            <person name="Liolios K."/>
            <person name="Mavromatis K."/>
            <person name="Pagani I."/>
            <person name="Ivanova N."/>
            <person name="Mikhailova N."/>
            <person name="Pati A."/>
            <person name="Chen A."/>
            <person name="Palaniappan K."/>
            <person name="Rohde M."/>
            <person name="Tindall B.J."/>
            <person name="Detter J.C."/>
            <person name="Goker M."/>
            <person name="Woyke T."/>
            <person name="Bristow J."/>
            <person name="Eisen J.A."/>
            <person name="Markowitz V."/>
            <person name="Hugenholtz P."/>
            <person name="Klenk H.P."/>
            <person name="Kyrpides N.C."/>
        </authorList>
    </citation>
    <scope>NUCLEOTIDE SEQUENCE</scope>
    <source>
        <strain evidence="2">DSM 17368 / JCM 12287 / NRRL B-23963</strain>
    </source>
</reference>
<accession>G8R7D2</accession>
<dbReference type="Proteomes" id="UP000005631">
    <property type="component" value="Chromosome"/>
</dbReference>
<dbReference type="Gene3D" id="1.20.120.450">
    <property type="entry name" value="dinb family like domain"/>
    <property type="match status" value="1"/>
</dbReference>
<dbReference type="EMBL" id="CP003156">
    <property type="protein sequence ID" value="AEV31243.1"/>
    <property type="molecule type" value="Genomic_DNA"/>
</dbReference>
<dbReference type="Pfam" id="PF07606">
    <property type="entry name" value="DUF1569"/>
    <property type="match status" value="1"/>
</dbReference>